<evidence type="ECO:0000256" key="1">
    <source>
        <dbReference type="SAM" id="MobiDB-lite"/>
    </source>
</evidence>
<comment type="caution">
    <text evidence="2">The sequence shown here is derived from an EMBL/GenBank/DDBJ whole genome shotgun (WGS) entry which is preliminary data.</text>
</comment>
<evidence type="ECO:0008006" key="4">
    <source>
        <dbReference type="Google" id="ProtNLM"/>
    </source>
</evidence>
<name>A0ABW7GNZ3_9BURK</name>
<proteinExistence type="predicted"/>
<reference evidence="2 3" key="1">
    <citation type="submission" date="2024-08" db="EMBL/GenBank/DDBJ databases">
        <authorList>
            <person name="Lu H."/>
        </authorList>
    </citation>
    <scope>NUCLEOTIDE SEQUENCE [LARGE SCALE GENOMIC DNA]</scope>
    <source>
        <strain evidence="2 3">DXS20W</strain>
    </source>
</reference>
<keyword evidence="3" id="KW-1185">Reference proteome</keyword>
<protein>
    <recommendedName>
        <fullName evidence="4">DUF349 domain-containing protein</fullName>
    </recommendedName>
</protein>
<feature type="region of interest" description="Disordered" evidence="1">
    <location>
        <begin position="1"/>
        <end position="20"/>
    </location>
</feature>
<organism evidence="2 3">
    <name type="scientific">Pelomonas lactea</name>
    <dbReference type="NCBI Taxonomy" id="3299030"/>
    <lineage>
        <taxon>Bacteria</taxon>
        <taxon>Pseudomonadati</taxon>
        <taxon>Pseudomonadota</taxon>
        <taxon>Betaproteobacteria</taxon>
        <taxon>Burkholderiales</taxon>
        <taxon>Sphaerotilaceae</taxon>
        <taxon>Roseateles</taxon>
    </lineage>
</organism>
<accession>A0ABW7GNZ3</accession>
<evidence type="ECO:0000313" key="2">
    <source>
        <dbReference type="EMBL" id="MFG6463539.1"/>
    </source>
</evidence>
<sequence length="242" mass="26206">MATAAMPASAGWPLPPADVSRRQRDIQIALSSDQRGKAGEAAKHIQDCLMAERNAEQRRQQMAARQQQLPEPLARAFRAQHDELLASCQAVDAASRAQLVPLLRRSLAEGDKGAAAGLVQALGKDFKLAEEPGVLPALRRDAWDCDRLSQSTLSGLARRDPQLLTPDEVGALRDLQRRWISQGLEAVRRQAEGDPKRQAAIDGMLATLKPPPEANLAEVARISADIQSRCPVKPAGAEARGR</sequence>
<dbReference type="EMBL" id="JBIGHX010000007">
    <property type="protein sequence ID" value="MFG6463539.1"/>
    <property type="molecule type" value="Genomic_DNA"/>
</dbReference>
<gene>
    <name evidence="2" type="ORF">ACG04Q_18330</name>
</gene>
<dbReference type="Proteomes" id="UP001606302">
    <property type="component" value="Unassembled WGS sequence"/>
</dbReference>
<evidence type="ECO:0000313" key="3">
    <source>
        <dbReference type="Proteomes" id="UP001606302"/>
    </source>
</evidence>